<sequence length="190" mass="22088">MDRYNLRSVRKKELEIESDYRSINSNFYICAQIRFSQCNINIKFIDEYIAIDLKARLGVNGLLTCNDSSLFDGSTGHILYEVEKKYGAVLKELQEFRMRFAKEKEILAKATREATGFVTHSELDMMTTNERKVLVQKWNDEVKAISDWLPQICQLSLDWENAKPRLNKEMNFLEEILISVGINKQPVNPA</sequence>
<organism evidence="1 2">
    <name type="scientific">Orchesella cincta</name>
    <name type="common">Springtail</name>
    <name type="synonym">Podura cincta</name>
    <dbReference type="NCBI Taxonomy" id="48709"/>
    <lineage>
        <taxon>Eukaryota</taxon>
        <taxon>Metazoa</taxon>
        <taxon>Ecdysozoa</taxon>
        <taxon>Arthropoda</taxon>
        <taxon>Hexapoda</taxon>
        <taxon>Collembola</taxon>
        <taxon>Entomobryomorpha</taxon>
        <taxon>Entomobryoidea</taxon>
        <taxon>Orchesellidae</taxon>
        <taxon>Orchesellinae</taxon>
        <taxon>Orchesella</taxon>
    </lineage>
</organism>
<dbReference type="AlphaFoldDB" id="A0A1D2N1C1"/>
<evidence type="ECO:0000313" key="2">
    <source>
        <dbReference type="Proteomes" id="UP000094527"/>
    </source>
</evidence>
<proteinExistence type="predicted"/>
<gene>
    <name evidence="1" type="ORF">Ocin01_07612</name>
</gene>
<dbReference type="EMBL" id="LJIJ01000301">
    <property type="protein sequence ID" value="ODM99072.1"/>
    <property type="molecule type" value="Genomic_DNA"/>
</dbReference>
<name>A0A1D2N1C1_ORCCI</name>
<protein>
    <submittedName>
        <fullName evidence="1">Uncharacterized protein</fullName>
    </submittedName>
</protein>
<keyword evidence="2" id="KW-1185">Reference proteome</keyword>
<comment type="caution">
    <text evidence="1">The sequence shown here is derived from an EMBL/GenBank/DDBJ whole genome shotgun (WGS) entry which is preliminary data.</text>
</comment>
<dbReference type="Proteomes" id="UP000094527">
    <property type="component" value="Unassembled WGS sequence"/>
</dbReference>
<evidence type="ECO:0000313" key="1">
    <source>
        <dbReference type="EMBL" id="ODM99072.1"/>
    </source>
</evidence>
<accession>A0A1D2N1C1</accession>
<reference evidence="1 2" key="1">
    <citation type="journal article" date="2016" name="Genome Biol. Evol.">
        <title>Gene Family Evolution Reflects Adaptation to Soil Environmental Stressors in the Genome of the Collembolan Orchesella cincta.</title>
        <authorList>
            <person name="Faddeeva-Vakhrusheva A."/>
            <person name="Derks M.F."/>
            <person name="Anvar S.Y."/>
            <person name="Agamennone V."/>
            <person name="Suring W."/>
            <person name="Smit S."/>
            <person name="van Straalen N.M."/>
            <person name="Roelofs D."/>
        </authorList>
    </citation>
    <scope>NUCLEOTIDE SEQUENCE [LARGE SCALE GENOMIC DNA]</scope>
    <source>
        <tissue evidence="1">Mixed pool</tissue>
    </source>
</reference>